<evidence type="ECO:0000313" key="1">
    <source>
        <dbReference type="EMBL" id="RNA07215.1"/>
    </source>
</evidence>
<gene>
    <name evidence="1" type="ORF">BpHYR1_011709</name>
</gene>
<name>A0A3M7Q8E2_BRAPC</name>
<reference evidence="1 2" key="1">
    <citation type="journal article" date="2018" name="Sci. Rep.">
        <title>Genomic signatures of local adaptation to the degree of environmental predictability in rotifers.</title>
        <authorList>
            <person name="Franch-Gras L."/>
            <person name="Hahn C."/>
            <person name="Garcia-Roger E.M."/>
            <person name="Carmona M.J."/>
            <person name="Serra M."/>
            <person name="Gomez A."/>
        </authorList>
    </citation>
    <scope>NUCLEOTIDE SEQUENCE [LARGE SCALE GENOMIC DNA]</scope>
    <source>
        <strain evidence="1">HYR1</strain>
    </source>
</reference>
<dbReference type="OrthoDB" id="10177410at2759"/>
<organism evidence="1 2">
    <name type="scientific">Brachionus plicatilis</name>
    <name type="common">Marine rotifer</name>
    <name type="synonym">Brachionus muelleri</name>
    <dbReference type="NCBI Taxonomy" id="10195"/>
    <lineage>
        <taxon>Eukaryota</taxon>
        <taxon>Metazoa</taxon>
        <taxon>Spiralia</taxon>
        <taxon>Gnathifera</taxon>
        <taxon>Rotifera</taxon>
        <taxon>Eurotatoria</taxon>
        <taxon>Monogononta</taxon>
        <taxon>Pseudotrocha</taxon>
        <taxon>Ploima</taxon>
        <taxon>Brachionidae</taxon>
        <taxon>Brachionus</taxon>
    </lineage>
</organism>
<dbReference type="AlphaFoldDB" id="A0A3M7Q8E2"/>
<keyword evidence="2" id="KW-1185">Reference proteome</keyword>
<comment type="caution">
    <text evidence="1">The sequence shown here is derived from an EMBL/GenBank/DDBJ whole genome shotgun (WGS) entry which is preliminary data.</text>
</comment>
<dbReference type="EMBL" id="REGN01007123">
    <property type="protein sequence ID" value="RNA07215.1"/>
    <property type="molecule type" value="Genomic_DNA"/>
</dbReference>
<protein>
    <submittedName>
        <fullName evidence="1">Uncharacterized protein</fullName>
    </submittedName>
</protein>
<sequence length="144" mass="17256">MDKERRTEEDSSKSWEQIKKYTSYESKIISFKIGKQTYKIYKETLESAFSIAKSKNEFDDRVKNAEELKTSLNLKIKDLKPEKQFISNEDNNEEPEFLKSKLYSFSTELEEKEYEINTLKTENMILQVKFKEMDSSKKEEKLYN</sequence>
<proteinExistence type="predicted"/>
<accession>A0A3M7Q8E2</accession>
<evidence type="ECO:0000313" key="2">
    <source>
        <dbReference type="Proteomes" id="UP000276133"/>
    </source>
</evidence>
<dbReference type="Proteomes" id="UP000276133">
    <property type="component" value="Unassembled WGS sequence"/>
</dbReference>